<gene>
    <name evidence="2" type="ORF">GmarT_29690</name>
</gene>
<dbReference type="GeneID" id="98647504"/>
<dbReference type="Proteomes" id="UP000322887">
    <property type="component" value="Chromosome"/>
</dbReference>
<evidence type="ECO:0000313" key="2">
    <source>
        <dbReference type="EMBL" id="QEG17091.1"/>
    </source>
</evidence>
<reference evidence="2 3" key="1">
    <citation type="submission" date="2019-08" db="EMBL/GenBank/DDBJ databases">
        <title>Deep-cultivation of Planctomycetes and their phenomic and genomic characterization uncovers novel biology.</title>
        <authorList>
            <person name="Wiegand S."/>
            <person name="Jogler M."/>
            <person name="Boedeker C."/>
            <person name="Pinto D."/>
            <person name="Vollmers J."/>
            <person name="Rivas-Marin E."/>
            <person name="Kohn T."/>
            <person name="Peeters S.H."/>
            <person name="Heuer A."/>
            <person name="Rast P."/>
            <person name="Oberbeckmann S."/>
            <person name="Bunk B."/>
            <person name="Jeske O."/>
            <person name="Meyerdierks A."/>
            <person name="Storesund J.E."/>
            <person name="Kallscheuer N."/>
            <person name="Luecker S."/>
            <person name="Lage O.M."/>
            <person name="Pohl T."/>
            <person name="Merkel B.J."/>
            <person name="Hornburger P."/>
            <person name="Mueller R.-W."/>
            <person name="Bruemmer F."/>
            <person name="Labrenz M."/>
            <person name="Spormann A.M."/>
            <person name="Op den Camp H."/>
            <person name="Overmann J."/>
            <person name="Amann R."/>
            <person name="Jetten M.S.M."/>
            <person name="Mascher T."/>
            <person name="Medema M.H."/>
            <person name="Devos D.P."/>
            <person name="Kaster A.-K."/>
            <person name="Ovreas L."/>
            <person name="Rohde M."/>
            <person name="Galperin M.Y."/>
            <person name="Jogler C."/>
        </authorList>
    </citation>
    <scope>NUCLEOTIDE SEQUENCE [LARGE SCALE GENOMIC DNA]</scope>
    <source>
        <strain evidence="2 3">DSM 8797</strain>
    </source>
</reference>
<name>A0ABX5YN27_9PLAN</name>
<organism evidence="2 3">
    <name type="scientific">Gimesia maris</name>
    <dbReference type="NCBI Taxonomy" id="122"/>
    <lineage>
        <taxon>Bacteria</taxon>
        <taxon>Pseudomonadati</taxon>
        <taxon>Planctomycetota</taxon>
        <taxon>Planctomycetia</taxon>
        <taxon>Planctomycetales</taxon>
        <taxon>Planctomycetaceae</taxon>
        <taxon>Gimesia</taxon>
    </lineage>
</organism>
<sequence>MIDRERRNQLATLIRRYLDGKADAADFEKCQLENYISADQAIYHVSLELSYYSEKTANTLSKQDWDYLQRLLLLLDSNSTVSWQAAPYRLWTQPVAEALLVICLVIALLTGFTQNYFCTLSR</sequence>
<evidence type="ECO:0000256" key="1">
    <source>
        <dbReference type="SAM" id="Phobius"/>
    </source>
</evidence>
<dbReference type="RefSeq" id="WP_002646592.1">
    <property type="nucleotide sequence ID" value="NZ_CP042910.1"/>
</dbReference>
<keyword evidence="1" id="KW-0472">Membrane</keyword>
<keyword evidence="3" id="KW-1185">Reference proteome</keyword>
<dbReference type="EMBL" id="CP042910">
    <property type="protein sequence ID" value="QEG17091.1"/>
    <property type="molecule type" value="Genomic_DNA"/>
</dbReference>
<evidence type="ECO:0000313" key="3">
    <source>
        <dbReference type="Proteomes" id="UP000322887"/>
    </source>
</evidence>
<accession>A0ABX5YN27</accession>
<feature type="transmembrane region" description="Helical" evidence="1">
    <location>
        <begin position="98"/>
        <end position="117"/>
    </location>
</feature>
<protein>
    <submittedName>
        <fullName evidence="2">Uncharacterized protein</fullName>
    </submittedName>
</protein>
<keyword evidence="1" id="KW-0812">Transmembrane</keyword>
<proteinExistence type="predicted"/>
<keyword evidence="1" id="KW-1133">Transmembrane helix</keyword>